<dbReference type="PROSITE" id="PS50026">
    <property type="entry name" value="EGF_3"/>
    <property type="match status" value="2"/>
</dbReference>
<dbReference type="AlphaFoldDB" id="A0AAV8ZD44"/>
<dbReference type="SUPFAM" id="SSF49899">
    <property type="entry name" value="Concanavalin A-like lectins/glucanases"/>
    <property type="match status" value="2"/>
</dbReference>
<feature type="disulfide bond" evidence="2">
    <location>
        <begin position="220"/>
        <end position="229"/>
    </location>
</feature>
<evidence type="ECO:0000256" key="2">
    <source>
        <dbReference type="PROSITE-ProRule" id="PRU00076"/>
    </source>
</evidence>
<dbReference type="CDD" id="cd00054">
    <property type="entry name" value="EGF_CA"/>
    <property type="match status" value="1"/>
</dbReference>
<dbReference type="InterPro" id="IPR001791">
    <property type="entry name" value="Laminin_G"/>
</dbReference>
<dbReference type="InterPro" id="IPR013320">
    <property type="entry name" value="ConA-like_dom_sf"/>
</dbReference>
<dbReference type="InterPro" id="IPR000742">
    <property type="entry name" value="EGF"/>
</dbReference>
<comment type="caution">
    <text evidence="2">Lacks conserved residue(s) required for the propagation of feature annotation.</text>
</comment>
<keyword evidence="6" id="KW-1185">Reference proteome</keyword>
<feature type="domain" description="EGF-like" evidence="4">
    <location>
        <begin position="198"/>
        <end position="230"/>
    </location>
</feature>
<evidence type="ECO:0000259" key="4">
    <source>
        <dbReference type="PROSITE" id="PS50026"/>
    </source>
</evidence>
<dbReference type="InterPro" id="IPR050372">
    <property type="entry name" value="Neurexin-related_CASP"/>
</dbReference>
<organism evidence="5 6">
    <name type="scientific">Aromia moschata</name>
    <dbReference type="NCBI Taxonomy" id="1265417"/>
    <lineage>
        <taxon>Eukaryota</taxon>
        <taxon>Metazoa</taxon>
        <taxon>Ecdysozoa</taxon>
        <taxon>Arthropoda</taxon>
        <taxon>Hexapoda</taxon>
        <taxon>Insecta</taxon>
        <taxon>Pterygota</taxon>
        <taxon>Neoptera</taxon>
        <taxon>Endopterygota</taxon>
        <taxon>Coleoptera</taxon>
        <taxon>Polyphaga</taxon>
        <taxon>Cucujiformia</taxon>
        <taxon>Chrysomeloidea</taxon>
        <taxon>Cerambycidae</taxon>
        <taxon>Cerambycinae</taxon>
        <taxon>Callichromatini</taxon>
        <taxon>Aromia</taxon>
    </lineage>
</organism>
<protein>
    <submittedName>
        <fullName evidence="5">Uncharacterized protein</fullName>
    </submittedName>
</protein>
<evidence type="ECO:0000313" key="5">
    <source>
        <dbReference type="EMBL" id="KAJ8961085.1"/>
    </source>
</evidence>
<dbReference type="SMART" id="SM00282">
    <property type="entry name" value="LamG"/>
    <property type="match status" value="2"/>
</dbReference>
<dbReference type="Gene3D" id="2.10.25.10">
    <property type="entry name" value="Laminin"/>
    <property type="match status" value="1"/>
</dbReference>
<feature type="domain" description="EGF-like" evidence="4">
    <location>
        <begin position="163"/>
        <end position="197"/>
    </location>
</feature>
<keyword evidence="2" id="KW-0245">EGF-like domain</keyword>
<proteinExistence type="predicted"/>
<dbReference type="PROSITE" id="PS50025">
    <property type="entry name" value="LAM_G_DOMAIN"/>
    <property type="match status" value="1"/>
</dbReference>
<dbReference type="SMART" id="SM00181">
    <property type="entry name" value="EGF"/>
    <property type="match status" value="2"/>
</dbReference>
<accession>A0AAV8ZD44</accession>
<dbReference type="EMBL" id="JAPWTK010000006">
    <property type="protein sequence ID" value="KAJ8961085.1"/>
    <property type="molecule type" value="Genomic_DNA"/>
</dbReference>
<dbReference type="PROSITE" id="PS00022">
    <property type="entry name" value="EGF_1"/>
    <property type="match status" value="2"/>
</dbReference>
<evidence type="ECO:0000259" key="3">
    <source>
        <dbReference type="PROSITE" id="PS50025"/>
    </source>
</evidence>
<dbReference type="CDD" id="cd00110">
    <property type="entry name" value="LamG"/>
    <property type="match status" value="1"/>
</dbReference>
<gene>
    <name evidence="5" type="ORF">NQ318_008761</name>
</gene>
<dbReference type="Gene3D" id="2.60.120.200">
    <property type="match status" value="2"/>
</dbReference>
<feature type="disulfide bond" evidence="2">
    <location>
        <begin position="187"/>
        <end position="196"/>
    </location>
</feature>
<feature type="domain" description="Laminin G" evidence="3">
    <location>
        <begin position="1"/>
        <end position="167"/>
    </location>
</feature>
<dbReference type="PANTHER" id="PTHR15036:SF85">
    <property type="entry name" value="SP2353, ISOFORM A"/>
    <property type="match status" value="1"/>
</dbReference>
<name>A0AAV8ZD44_9CUCU</name>
<reference evidence="5" key="1">
    <citation type="journal article" date="2023" name="Insect Mol. Biol.">
        <title>Genome sequencing provides insights into the evolution of gene families encoding plant cell wall-degrading enzymes in longhorned beetles.</title>
        <authorList>
            <person name="Shin N.R."/>
            <person name="Okamura Y."/>
            <person name="Kirsch R."/>
            <person name="Pauchet Y."/>
        </authorList>
    </citation>
    <scope>NUCLEOTIDE SEQUENCE</scope>
    <source>
        <strain evidence="5">AMC_N1</strain>
    </source>
</reference>
<dbReference type="GO" id="GO:0016020">
    <property type="term" value="C:membrane"/>
    <property type="evidence" value="ECO:0007669"/>
    <property type="project" value="UniProtKB-SubCell"/>
</dbReference>
<keyword evidence="1 2" id="KW-1015">Disulfide bond</keyword>
<comment type="caution">
    <text evidence="5">The sequence shown here is derived from an EMBL/GenBank/DDBJ whole genome shotgun (WGS) entry which is preliminary data.</text>
</comment>
<evidence type="ECO:0000256" key="1">
    <source>
        <dbReference type="ARBA" id="ARBA00023157"/>
    </source>
</evidence>
<evidence type="ECO:0000313" key="6">
    <source>
        <dbReference type="Proteomes" id="UP001162162"/>
    </source>
</evidence>
<dbReference type="Pfam" id="PF02210">
    <property type="entry name" value="Laminin_G_2"/>
    <property type="match status" value="1"/>
</dbReference>
<dbReference type="Proteomes" id="UP001162162">
    <property type="component" value="Unassembled WGS sequence"/>
</dbReference>
<dbReference type="PROSITE" id="PS01186">
    <property type="entry name" value="EGF_2"/>
    <property type="match status" value="2"/>
</dbReference>
<dbReference type="PANTHER" id="PTHR15036">
    <property type="entry name" value="PIKACHURIN-LIKE PROTEIN"/>
    <property type="match status" value="1"/>
</dbReference>
<sequence>MESSKFHIEVDVRILSDQGVLIFIGKTTSGFVCLSLLNGLLELRLHSGKHRVSSTLPLIVRSSKLLVKGIWNKVKFGLFGRKLYLSVDNIINTGVLEVGQMVSISSENVFIGGLPDMSEFPLAAGSGLPIHYTGCIRHLYINDNNVPLTPENVRTARNVVSCNGTPCGGETCLNGGDLLAGFPHCSCVPPYYGDKCEIVPDCDEKMCKNQGRCYNSRCSCNVGWSGAFCEKEIVVKTPEFVGTSYLIIEKGREKKRDLGDLKVTKIYLNFTTVKHDSLLMWSKKDKDFIGIGIEKGLLKLSYSSSQINKTVVEIPFYYILSDDQKLLDTQAKQDNILENITISTDGVFYIGGLPKNKKLMEETNGLFPQAFEGCIEGFGTNADIIRNFGHYEGTNVTPLEQSHENGRMVRSAHDVITTL</sequence>